<evidence type="ECO:0000259" key="4">
    <source>
        <dbReference type="PROSITE" id="PS50830"/>
    </source>
</evidence>
<dbReference type="PROSITE" id="PS50830">
    <property type="entry name" value="TNASE_3"/>
    <property type="match status" value="1"/>
</dbReference>
<dbReference type="Pfam" id="PF00565">
    <property type="entry name" value="SNase"/>
    <property type="match status" value="1"/>
</dbReference>
<dbReference type="PROSITE" id="PS01284">
    <property type="entry name" value="TNASE_2"/>
    <property type="match status" value="1"/>
</dbReference>
<dbReference type="InterPro" id="IPR035437">
    <property type="entry name" value="SNase_OB-fold_sf"/>
</dbReference>
<evidence type="ECO:0000313" key="5">
    <source>
        <dbReference type="EMBL" id="MFC3198047.1"/>
    </source>
</evidence>
<dbReference type="Proteomes" id="UP001595526">
    <property type="component" value="Unassembled WGS sequence"/>
</dbReference>
<comment type="caution">
    <text evidence="5">The sequence shown here is derived from an EMBL/GenBank/DDBJ whole genome shotgun (WGS) entry which is preliminary data.</text>
</comment>
<dbReference type="InterPro" id="IPR002071">
    <property type="entry name" value="Thermonucl_AS"/>
</dbReference>
<dbReference type="Gene3D" id="2.40.50.90">
    <property type="match status" value="1"/>
</dbReference>
<evidence type="ECO:0000313" key="6">
    <source>
        <dbReference type="Proteomes" id="UP001595526"/>
    </source>
</evidence>
<keyword evidence="2" id="KW-0255">Endonuclease</keyword>
<keyword evidence="1" id="KW-0540">Nuclease</keyword>
<dbReference type="EMBL" id="JBHRTA010000030">
    <property type="protein sequence ID" value="MFC3198047.1"/>
    <property type="molecule type" value="Genomic_DNA"/>
</dbReference>
<organism evidence="5 6">
    <name type="scientific">Parapedobacter deserti</name>
    <dbReference type="NCBI Taxonomy" id="1912957"/>
    <lineage>
        <taxon>Bacteria</taxon>
        <taxon>Pseudomonadati</taxon>
        <taxon>Bacteroidota</taxon>
        <taxon>Sphingobacteriia</taxon>
        <taxon>Sphingobacteriales</taxon>
        <taxon>Sphingobacteriaceae</taxon>
        <taxon>Parapedobacter</taxon>
    </lineage>
</organism>
<gene>
    <name evidence="5" type="ORF">ACFOET_10545</name>
</gene>
<name>A0ABV7JLG0_9SPHI</name>
<keyword evidence="3" id="KW-0378">Hydrolase</keyword>
<dbReference type="SUPFAM" id="SSF50199">
    <property type="entry name" value="Staphylococcal nuclease"/>
    <property type="match status" value="1"/>
</dbReference>
<feature type="domain" description="TNase-like" evidence="4">
    <location>
        <begin position="16"/>
        <end position="137"/>
    </location>
</feature>
<accession>A0ABV7JLG0</accession>
<dbReference type="SMART" id="SM00318">
    <property type="entry name" value="SNc"/>
    <property type="match status" value="1"/>
</dbReference>
<dbReference type="RefSeq" id="WP_379022320.1">
    <property type="nucleotide sequence ID" value="NZ_JBHRTA010000030.1"/>
</dbReference>
<protein>
    <submittedName>
        <fullName evidence="5">Thermonuclease family protein</fullName>
    </submittedName>
</protein>
<evidence type="ECO:0000256" key="2">
    <source>
        <dbReference type="ARBA" id="ARBA00022759"/>
    </source>
</evidence>
<dbReference type="InterPro" id="IPR016071">
    <property type="entry name" value="Staphylococal_nuclease_OB-fold"/>
</dbReference>
<proteinExistence type="predicted"/>
<reference evidence="6" key="1">
    <citation type="journal article" date="2019" name="Int. J. Syst. Evol. Microbiol.">
        <title>The Global Catalogue of Microorganisms (GCM) 10K type strain sequencing project: providing services to taxonomists for standard genome sequencing and annotation.</title>
        <authorList>
            <consortium name="The Broad Institute Genomics Platform"/>
            <consortium name="The Broad Institute Genome Sequencing Center for Infectious Disease"/>
            <person name="Wu L."/>
            <person name="Ma J."/>
        </authorList>
    </citation>
    <scope>NUCLEOTIDE SEQUENCE [LARGE SCALE GENOMIC DNA]</scope>
    <source>
        <strain evidence="6">KCTC 52416</strain>
    </source>
</reference>
<dbReference type="PANTHER" id="PTHR12302:SF3">
    <property type="entry name" value="SERINE_THREONINE-PROTEIN KINASE 31"/>
    <property type="match status" value="1"/>
</dbReference>
<keyword evidence="6" id="KW-1185">Reference proteome</keyword>
<sequence length="155" mass="17440">MLFVLLLFLPEACATRYLTGSVVHVADGDTFTLLIGDEQQRVRLHGVDCPERGQPYSRVATTFAKEMLASGSVKVKEMNIDRYGRVVGVVYIADSINLNVRLLNEGLAWHYKAYDNDPLWGAIESDAREARRGLWSDSNAIAPWRWRKGVRAEGE</sequence>
<dbReference type="PANTHER" id="PTHR12302">
    <property type="entry name" value="EBNA2 BINDING PROTEIN P100"/>
    <property type="match status" value="1"/>
</dbReference>
<evidence type="ECO:0000256" key="3">
    <source>
        <dbReference type="ARBA" id="ARBA00022801"/>
    </source>
</evidence>
<evidence type="ECO:0000256" key="1">
    <source>
        <dbReference type="ARBA" id="ARBA00022722"/>
    </source>
</evidence>